<reference evidence="6 7" key="1">
    <citation type="submission" date="2020-06" db="EMBL/GenBank/DDBJ databases">
        <authorList>
            <person name="Cao W.R."/>
        </authorList>
    </citation>
    <scope>NUCLEOTIDE SEQUENCE [LARGE SCALE GENOMIC DNA]</scope>
    <source>
        <strain evidence="6 7">B1Z28</strain>
    </source>
</reference>
<dbReference type="Gene3D" id="1.10.10.10">
    <property type="entry name" value="Winged helix-like DNA-binding domain superfamily/Winged helix DNA-binding domain"/>
    <property type="match status" value="1"/>
</dbReference>
<dbReference type="PROSITE" id="PS50043">
    <property type="entry name" value="HTH_LUXR_2"/>
    <property type="match status" value="1"/>
</dbReference>
<organism evidence="6 7">
    <name type="scientific">Ruegeria haliotis</name>
    <dbReference type="NCBI Taxonomy" id="2747601"/>
    <lineage>
        <taxon>Bacteria</taxon>
        <taxon>Pseudomonadati</taxon>
        <taxon>Pseudomonadota</taxon>
        <taxon>Alphaproteobacteria</taxon>
        <taxon>Rhodobacterales</taxon>
        <taxon>Roseobacteraceae</taxon>
        <taxon>Ruegeria</taxon>
    </lineage>
</organism>
<name>A0ABX2PSN8_9RHOB</name>
<evidence type="ECO:0000259" key="5">
    <source>
        <dbReference type="PROSITE" id="PS50043"/>
    </source>
</evidence>
<feature type="domain" description="HTH luxR-type" evidence="5">
    <location>
        <begin position="102"/>
        <end position="169"/>
    </location>
</feature>
<keyword evidence="2" id="KW-0238">DNA-binding</keyword>
<dbReference type="PANTHER" id="PTHR44688:SF16">
    <property type="entry name" value="DNA-BINDING TRANSCRIPTIONAL ACTIVATOR DEVR_DOSR"/>
    <property type="match status" value="1"/>
</dbReference>
<keyword evidence="7" id="KW-1185">Reference proteome</keyword>
<evidence type="ECO:0000256" key="3">
    <source>
        <dbReference type="ARBA" id="ARBA00023163"/>
    </source>
</evidence>
<protein>
    <submittedName>
        <fullName evidence="6">Response regulator transcription factor</fullName>
    </submittedName>
</protein>
<evidence type="ECO:0000256" key="4">
    <source>
        <dbReference type="SAM" id="MobiDB-lite"/>
    </source>
</evidence>
<proteinExistence type="predicted"/>
<dbReference type="PRINTS" id="PR00038">
    <property type="entry name" value="HTHLUXR"/>
</dbReference>
<dbReference type="InterPro" id="IPR000792">
    <property type="entry name" value="Tscrpt_reg_LuxR_C"/>
</dbReference>
<comment type="caution">
    <text evidence="6">The sequence shown here is derived from an EMBL/GenBank/DDBJ whole genome shotgun (WGS) entry which is preliminary data.</text>
</comment>
<gene>
    <name evidence="6" type="ORF">HW561_15480</name>
</gene>
<sequence length="179" mass="20414">MLDDLLTRSKEYTHRAASGCLAFAYRKEESARFLFERWDRSLFGDIGFLPMNVAPDVWRAILRLLMHEELYLPCFLADCVSGTQKSPCKTITRSPEPRRSSPARHPLYSKLTRREKQVLRLVSQGKSNKLIAAKLGITEHTVKLHMHNVVGKIGVSNRTAAAHFYYEVAPQEAQRVSVD</sequence>
<dbReference type="InterPro" id="IPR036388">
    <property type="entry name" value="WH-like_DNA-bd_sf"/>
</dbReference>
<dbReference type="SUPFAM" id="SSF46894">
    <property type="entry name" value="C-terminal effector domain of the bipartite response regulators"/>
    <property type="match status" value="1"/>
</dbReference>
<dbReference type="PANTHER" id="PTHR44688">
    <property type="entry name" value="DNA-BINDING TRANSCRIPTIONAL ACTIVATOR DEVR_DOSR"/>
    <property type="match status" value="1"/>
</dbReference>
<keyword evidence="1" id="KW-0805">Transcription regulation</keyword>
<accession>A0ABX2PSN8</accession>
<evidence type="ECO:0000313" key="6">
    <source>
        <dbReference type="EMBL" id="NVO57195.1"/>
    </source>
</evidence>
<keyword evidence="3" id="KW-0804">Transcription</keyword>
<dbReference type="Proteomes" id="UP000630805">
    <property type="component" value="Unassembled WGS sequence"/>
</dbReference>
<evidence type="ECO:0000256" key="1">
    <source>
        <dbReference type="ARBA" id="ARBA00023015"/>
    </source>
</evidence>
<dbReference type="PROSITE" id="PS00622">
    <property type="entry name" value="HTH_LUXR_1"/>
    <property type="match status" value="1"/>
</dbReference>
<feature type="region of interest" description="Disordered" evidence="4">
    <location>
        <begin position="84"/>
        <end position="107"/>
    </location>
</feature>
<evidence type="ECO:0000256" key="2">
    <source>
        <dbReference type="ARBA" id="ARBA00023125"/>
    </source>
</evidence>
<evidence type="ECO:0000313" key="7">
    <source>
        <dbReference type="Proteomes" id="UP000630805"/>
    </source>
</evidence>
<dbReference type="Pfam" id="PF00196">
    <property type="entry name" value="GerE"/>
    <property type="match status" value="1"/>
</dbReference>
<dbReference type="SMART" id="SM00421">
    <property type="entry name" value="HTH_LUXR"/>
    <property type="match status" value="1"/>
</dbReference>
<dbReference type="CDD" id="cd06170">
    <property type="entry name" value="LuxR_C_like"/>
    <property type="match status" value="1"/>
</dbReference>
<dbReference type="InterPro" id="IPR016032">
    <property type="entry name" value="Sig_transdc_resp-reg_C-effctor"/>
</dbReference>
<dbReference type="EMBL" id="JABXWT010000010">
    <property type="protein sequence ID" value="NVO57195.1"/>
    <property type="molecule type" value="Genomic_DNA"/>
</dbReference>